<evidence type="ECO:0000256" key="1">
    <source>
        <dbReference type="ARBA" id="ARBA00022729"/>
    </source>
</evidence>
<accession>A0AA35TKF7</accession>
<dbReference type="SMART" id="SM00237">
    <property type="entry name" value="Calx_beta"/>
    <property type="match status" value="4"/>
</dbReference>
<evidence type="ECO:0000256" key="2">
    <source>
        <dbReference type="ARBA" id="ARBA00022737"/>
    </source>
</evidence>
<keyword evidence="7" id="KW-1185">Reference proteome</keyword>
<dbReference type="GO" id="GO:0030001">
    <property type="term" value="P:metal ion transport"/>
    <property type="evidence" value="ECO:0007669"/>
    <property type="project" value="TreeGrafter"/>
</dbReference>
<evidence type="ECO:0000256" key="3">
    <source>
        <dbReference type="ARBA" id="ARBA00022837"/>
    </source>
</evidence>
<dbReference type="SUPFAM" id="SSF141072">
    <property type="entry name" value="CalX-like"/>
    <property type="match status" value="5"/>
</dbReference>
<dbReference type="Pfam" id="PF03160">
    <property type="entry name" value="Calx-beta"/>
    <property type="match status" value="3"/>
</dbReference>
<comment type="caution">
    <text evidence="6">The sequence shown here is derived from an EMBL/GenBank/DDBJ whole genome shotgun (WGS) entry which is preliminary data.</text>
</comment>
<dbReference type="PANTHER" id="PTHR11878:SF65">
    <property type="entry name" value="NA_CA-EXCHANGE PROTEIN, ISOFORM G"/>
    <property type="match status" value="1"/>
</dbReference>
<dbReference type="InterPro" id="IPR003644">
    <property type="entry name" value="Calx_beta"/>
</dbReference>
<reference evidence="6" key="1">
    <citation type="submission" date="2023-03" db="EMBL/GenBank/DDBJ databases">
        <authorList>
            <person name="Steffen K."/>
            <person name="Cardenas P."/>
        </authorList>
    </citation>
    <scope>NUCLEOTIDE SEQUENCE</scope>
</reference>
<dbReference type="AlphaFoldDB" id="A0AA35TKF7"/>
<keyword evidence="4" id="KW-0406">Ion transport</keyword>
<sequence length="519" mass="55439">MSGSDYTSLNQTLVFNSGSQQMCVDIGILDDSVTEQTEVFSISLESVSGEGIFNQSAMVSILDDDIVFEFTNIPFTGVYILSESFGFGEICVGTMGILSREVIVTLNTSDVTATSPDDYTSTTVDLVFSMSTTQICINIALVEDLTVESVEEFSVRLSSSDLAVSFAMEEAQVFISDATTFVLGFMPVDYRVQESSGSVEVCVAQTSSPPVQFARDVPLLFNTFNGMASAPMDFTAVVNEMVDFPSTSCLTITIIDDGVVEPDESFTVAVTSNDPAVILGDDVATVTIADVEAPIGIEFPLYEVGEADGFQEVCVVANGALSQDVQVVLRSQDISANAGPNGDYVAVESFLTLMAGSSPRACVNVGITSDLADEINERFRINMAVVGSLWPTFRTTTEVVINDDDVVQVGFDPQEYTATEGLDDTVRVCVSLDRPLQRDGVMVQVSTADGSAQDAVDYISTTQTLVFNSGDLEMCVDIVIVDDDLSEQPETFSINLQSLSGEPLSNSMAGVTILSNDEG</sequence>
<feature type="domain" description="Calx-beta" evidence="5">
    <location>
        <begin position="284"/>
        <end position="384"/>
    </location>
</feature>
<evidence type="ECO:0000313" key="7">
    <source>
        <dbReference type="Proteomes" id="UP001174909"/>
    </source>
</evidence>
<dbReference type="EMBL" id="CASHTH010003779">
    <property type="protein sequence ID" value="CAI8049201.1"/>
    <property type="molecule type" value="Genomic_DNA"/>
</dbReference>
<keyword evidence="4" id="KW-0813">Transport</keyword>
<dbReference type="GO" id="GO:0016020">
    <property type="term" value="C:membrane"/>
    <property type="evidence" value="ECO:0007669"/>
    <property type="project" value="InterPro"/>
</dbReference>
<evidence type="ECO:0000256" key="4">
    <source>
        <dbReference type="ARBA" id="ARBA00023065"/>
    </source>
</evidence>
<protein>
    <submittedName>
        <fullName evidence="6">Extracellular matrix protein 3</fullName>
    </submittedName>
</protein>
<dbReference type="GO" id="GO:0007154">
    <property type="term" value="P:cell communication"/>
    <property type="evidence" value="ECO:0007669"/>
    <property type="project" value="InterPro"/>
</dbReference>
<feature type="domain" description="Calx-beta" evidence="5">
    <location>
        <begin position="397"/>
        <end position="497"/>
    </location>
</feature>
<dbReference type="Gene3D" id="2.60.40.2030">
    <property type="match status" value="5"/>
</dbReference>
<keyword evidence="1" id="KW-0732">Signal</keyword>
<keyword evidence="3" id="KW-0106">Calcium</keyword>
<feature type="domain" description="Calx-beta" evidence="5">
    <location>
        <begin position="171"/>
        <end position="271"/>
    </location>
</feature>
<proteinExistence type="predicted"/>
<dbReference type="InterPro" id="IPR051171">
    <property type="entry name" value="CaCA"/>
</dbReference>
<dbReference type="Proteomes" id="UP001174909">
    <property type="component" value="Unassembled WGS sequence"/>
</dbReference>
<evidence type="ECO:0000259" key="5">
    <source>
        <dbReference type="SMART" id="SM00237"/>
    </source>
</evidence>
<dbReference type="PANTHER" id="PTHR11878">
    <property type="entry name" value="SODIUM/CALCIUM EXCHANGER"/>
    <property type="match status" value="1"/>
</dbReference>
<name>A0AA35TKF7_GEOBA</name>
<organism evidence="6 7">
    <name type="scientific">Geodia barretti</name>
    <name type="common">Barrett's horny sponge</name>
    <dbReference type="NCBI Taxonomy" id="519541"/>
    <lineage>
        <taxon>Eukaryota</taxon>
        <taxon>Metazoa</taxon>
        <taxon>Porifera</taxon>
        <taxon>Demospongiae</taxon>
        <taxon>Heteroscleromorpha</taxon>
        <taxon>Tetractinellida</taxon>
        <taxon>Astrophorina</taxon>
        <taxon>Geodiidae</taxon>
        <taxon>Geodia</taxon>
    </lineage>
</organism>
<gene>
    <name evidence="6" type="ORF">GBAR_LOCUS27081</name>
</gene>
<dbReference type="InterPro" id="IPR038081">
    <property type="entry name" value="CalX-like_sf"/>
</dbReference>
<feature type="domain" description="Calx-beta" evidence="5">
    <location>
        <begin position="57"/>
        <end position="158"/>
    </location>
</feature>
<keyword evidence="2" id="KW-0677">Repeat</keyword>
<evidence type="ECO:0000313" key="6">
    <source>
        <dbReference type="EMBL" id="CAI8049201.1"/>
    </source>
</evidence>